<dbReference type="Pfam" id="PF09423">
    <property type="entry name" value="PhoD"/>
    <property type="match status" value="1"/>
</dbReference>
<dbReference type="PANTHER" id="PTHR43606:SF1">
    <property type="entry name" value="PHOD-LIKE PHOSPHATASE METALLOPHOSPHATASE DOMAIN-CONTAINING PROTEIN"/>
    <property type="match status" value="1"/>
</dbReference>
<dbReference type="InterPro" id="IPR052900">
    <property type="entry name" value="Phospholipid_Metab_Enz"/>
</dbReference>
<evidence type="ECO:0000313" key="4">
    <source>
        <dbReference type="Proteomes" id="UP000677082"/>
    </source>
</evidence>
<dbReference type="PANTHER" id="PTHR43606">
    <property type="entry name" value="PHOSPHATASE, PUTATIVE (AFU_ORTHOLOGUE AFUA_6G08710)-RELATED"/>
    <property type="match status" value="1"/>
</dbReference>
<comment type="caution">
    <text evidence="3">The sequence shown here is derived from an EMBL/GenBank/DDBJ whole genome shotgun (WGS) entry which is preliminary data.</text>
</comment>
<keyword evidence="4" id="KW-1185">Reference proteome</keyword>
<dbReference type="Gene3D" id="2.60.40.380">
    <property type="entry name" value="Purple acid phosphatase-like, N-terminal"/>
    <property type="match status" value="1"/>
</dbReference>
<dbReference type="Proteomes" id="UP000677082">
    <property type="component" value="Unassembled WGS sequence"/>
</dbReference>
<proteinExistence type="predicted"/>
<feature type="domain" description="Phospholipase D N-terminal" evidence="2">
    <location>
        <begin position="43"/>
        <end position="118"/>
    </location>
</feature>
<dbReference type="Gene3D" id="3.60.21.70">
    <property type="entry name" value="PhoD-like phosphatase"/>
    <property type="match status" value="1"/>
</dbReference>
<dbReference type="InterPro" id="IPR006311">
    <property type="entry name" value="TAT_signal"/>
</dbReference>
<dbReference type="SUPFAM" id="SSF56300">
    <property type="entry name" value="Metallo-dependent phosphatases"/>
    <property type="match status" value="1"/>
</dbReference>
<gene>
    <name evidence="3" type="primary">phoD_4</name>
    <name evidence="3" type="ORF">Ato02nite_099050</name>
</gene>
<evidence type="ECO:0000259" key="1">
    <source>
        <dbReference type="Pfam" id="PF09423"/>
    </source>
</evidence>
<reference evidence="3 4" key="1">
    <citation type="submission" date="2021-03" db="EMBL/GenBank/DDBJ databases">
        <title>Whole genome shotgun sequence of Actinoplanes toevensis NBRC 105298.</title>
        <authorList>
            <person name="Komaki H."/>
            <person name="Tamura T."/>
        </authorList>
    </citation>
    <scope>NUCLEOTIDE SEQUENCE [LARGE SCALE GENOMIC DNA]</scope>
    <source>
        <strain evidence="3 4">NBRC 105298</strain>
    </source>
</reference>
<dbReference type="RefSeq" id="WP_213013726.1">
    <property type="nucleotide sequence ID" value="NZ_BOQN01000181.1"/>
</dbReference>
<dbReference type="InterPro" id="IPR018946">
    <property type="entry name" value="PhoD-like_MPP"/>
</dbReference>
<protein>
    <submittedName>
        <fullName evidence="3">Alkaline phosphatase</fullName>
    </submittedName>
</protein>
<feature type="domain" description="PhoD-like phosphatase metallophosphatase" evidence="1">
    <location>
        <begin position="146"/>
        <end position="493"/>
    </location>
</feature>
<dbReference type="InterPro" id="IPR029052">
    <property type="entry name" value="Metallo-depent_PP-like"/>
</dbReference>
<sequence length="514" mass="56752">MTSISRRNLLRAGVGAGAAGLVGSALFEAPAFSSAGVRPLLTHGVQSGDATADSAIVWSRADRPARLWVQVSRRPDLRGGRLLRGPVVTPATDFTGKLRLHNLPADSKIYYRVRAESLDRPGLYGSSLDGSLSTAPTKRRDVRFVWTGDVVGQGWGIDPAYGGLKLFESMRRRRPDFLLHSGDTVYADGPLTETVTLPDGRIWRNVLTEEKLKVAETLTEYRGQYAYNLLDDSYKRFSAEVAQINQWDDHEVLNNWYPGEILDDARYTEKRVDVLAARAHQAYHEWVPIPSRSGPVYRKISHGPLVDLFILDMRTVKDINDGNTYADPKRGLLGREQREWLIRALRESTATWKIIANDLPLGLVVPDGPTAQEGVAQGDNGAPLGRELEFAQVLRDAHRHHVTGIVLLTADVHYTAAQHYDPARAAVQDFTPFWEFVSGPAHAGAFGPNALDGTFGPKTAFVHAPPVANTSPADGYQHFGEVEIDGHSGDLTVYLRDRDGVSLWSTKLTAPRRR</sequence>
<organism evidence="3 4">
    <name type="scientific">Paractinoplanes toevensis</name>
    <dbReference type="NCBI Taxonomy" id="571911"/>
    <lineage>
        <taxon>Bacteria</taxon>
        <taxon>Bacillati</taxon>
        <taxon>Actinomycetota</taxon>
        <taxon>Actinomycetes</taxon>
        <taxon>Micromonosporales</taxon>
        <taxon>Micromonosporaceae</taxon>
        <taxon>Paractinoplanes</taxon>
    </lineage>
</organism>
<name>A0A920BR56_9ACTN</name>
<evidence type="ECO:0000259" key="2">
    <source>
        <dbReference type="Pfam" id="PF16655"/>
    </source>
</evidence>
<dbReference type="EMBL" id="BOQN01000181">
    <property type="protein sequence ID" value="GIM98112.1"/>
    <property type="molecule type" value="Genomic_DNA"/>
</dbReference>
<dbReference type="PROSITE" id="PS51318">
    <property type="entry name" value="TAT"/>
    <property type="match status" value="1"/>
</dbReference>
<dbReference type="InterPro" id="IPR032093">
    <property type="entry name" value="PhoD_N"/>
</dbReference>
<dbReference type="AlphaFoldDB" id="A0A920BR56"/>
<dbReference type="Pfam" id="PF16655">
    <property type="entry name" value="PhoD_N"/>
    <property type="match status" value="1"/>
</dbReference>
<accession>A0A920BR56</accession>
<dbReference type="InterPro" id="IPR038607">
    <property type="entry name" value="PhoD-like_sf"/>
</dbReference>
<evidence type="ECO:0000313" key="3">
    <source>
        <dbReference type="EMBL" id="GIM98112.1"/>
    </source>
</evidence>